<organism evidence="2 3">
    <name type="scientific">Paraglomus brasilianum</name>
    <dbReference type="NCBI Taxonomy" id="144538"/>
    <lineage>
        <taxon>Eukaryota</taxon>
        <taxon>Fungi</taxon>
        <taxon>Fungi incertae sedis</taxon>
        <taxon>Mucoromycota</taxon>
        <taxon>Glomeromycotina</taxon>
        <taxon>Glomeromycetes</taxon>
        <taxon>Paraglomerales</taxon>
        <taxon>Paraglomeraceae</taxon>
        <taxon>Paraglomus</taxon>
    </lineage>
</organism>
<name>A0A9N8VZU5_9GLOM</name>
<proteinExistence type="predicted"/>
<sequence>MAETISFDIILPEFRPSRNLIRKWDKLVHPHFHQAVSNWGNVRHYFEISQFKSWEAAKAKFISSLKVISDDLEVPKDTKCDARELIERAKGNTFWLFEFWHEQTALQGSMEIMNVKSSVAASLVVNAKLQDIPEEFQRQIKKRKSSNEQPVLRESSSESSSEAALTSQQSRNYEIESVRSTSISNTNPITIPNTRTSQHDLIIKGLNVTKCLEEYRNQVLSKKDKYLSSCERLALSIIADCTPKSEFIKFMNPTESQMRSLIETLNMKPRNIQSYSWYPLASNIIQDIVNQYKAAKGSQSNPTIGVQTTCFQLWQYCLCQLSQLSKQEVNFNIQKYIFELYCYFFDIFQNQYNILEEDQTEETFVINCLAPILKIFRDSCHHKLQYGDSSSVASRNRCLLQHDPDAKCLQHGSKCDLVVTLQNSCKEILIGENKGPRDAILIADDAEKGSQTVKDCLDELIRGLPNGAWEKDTKLLCSYGLRMTGFEGFVHQLQLPAYNTYIQNDIGHFTIPRNVSQIHHIAKIVYVMLSLLEQLNELNATLLRIEEAAMEMLWSCKELRTPEV</sequence>
<feature type="region of interest" description="Disordered" evidence="1">
    <location>
        <begin position="140"/>
        <end position="171"/>
    </location>
</feature>
<keyword evidence="3" id="KW-1185">Reference proteome</keyword>
<dbReference type="EMBL" id="CAJVPI010000067">
    <property type="protein sequence ID" value="CAG8472132.1"/>
    <property type="molecule type" value="Genomic_DNA"/>
</dbReference>
<accession>A0A9N8VZU5</accession>
<evidence type="ECO:0000256" key="1">
    <source>
        <dbReference type="SAM" id="MobiDB-lite"/>
    </source>
</evidence>
<gene>
    <name evidence="2" type="ORF">PBRASI_LOCUS1124</name>
</gene>
<dbReference type="Proteomes" id="UP000789739">
    <property type="component" value="Unassembled WGS sequence"/>
</dbReference>
<evidence type="ECO:0000313" key="3">
    <source>
        <dbReference type="Proteomes" id="UP000789739"/>
    </source>
</evidence>
<dbReference type="AlphaFoldDB" id="A0A9N8VZU5"/>
<protein>
    <submittedName>
        <fullName evidence="2">6706_t:CDS:1</fullName>
    </submittedName>
</protein>
<reference evidence="2" key="1">
    <citation type="submission" date="2021-06" db="EMBL/GenBank/DDBJ databases">
        <authorList>
            <person name="Kallberg Y."/>
            <person name="Tangrot J."/>
            <person name="Rosling A."/>
        </authorList>
    </citation>
    <scope>NUCLEOTIDE SEQUENCE</scope>
    <source>
        <strain evidence="2">BR232B</strain>
    </source>
</reference>
<comment type="caution">
    <text evidence="2">The sequence shown here is derived from an EMBL/GenBank/DDBJ whole genome shotgun (WGS) entry which is preliminary data.</text>
</comment>
<evidence type="ECO:0000313" key="2">
    <source>
        <dbReference type="EMBL" id="CAG8472132.1"/>
    </source>
</evidence>